<dbReference type="Gene3D" id="2.60.120.260">
    <property type="entry name" value="Galactose-binding domain-like"/>
    <property type="match status" value="3"/>
</dbReference>
<name>A0A4Y8RE30_9HYPH</name>
<dbReference type="Gene3D" id="2.60.40.10">
    <property type="entry name" value="Immunoglobulins"/>
    <property type="match status" value="1"/>
</dbReference>
<comment type="caution">
    <text evidence="3">The sequence shown here is derived from an EMBL/GenBank/DDBJ whole genome shotgun (WGS) entry which is preliminary data.</text>
</comment>
<dbReference type="EMBL" id="SOZD01000005">
    <property type="protein sequence ID" value="TFF20552.1"/>
    <property type="molecule type" value="Genomic_DNA"/>
</dbReference>
<reference evidence="3 4" key="1">
    <citation type="submission" date="2019-03" db="EMBL/GenBank/DDBJ databases">
        <title>Jiella endophytica sp. nov., a novel endophytic bacterium isolated from root of Ficus microcarpa Linn. f.</title>
        <authorList>
            <person name="Tuo L."/>
        </authorList>
    </citation>
    <scope>NUCLEOTIDE SEQUENCE [LARGE SCALE GENOMIC DNA]</scope>
    <source>
        <strain evidence="3 4">CBS5Q-3</strain>
    </source>
</reference>
<keyword evidence="4" id="KW-1185">Reference proteome</keyword>
<dbReference type="InterPro" id="IPR053285">
    <property type="entry name" value="Thylakoid_lumenal_pentapeptide"/>
</dbReference>
<evidence type="ECO:0000313" key="4">
    <source>
        <dbReference type="Proteomes" id="UP000298179"/>
    </source>
</evidence>
<dbReference type="NCBIfam" id="NF040662">
    <property type="entry name" value="attach_TipJ_rel"/>
    <property type="match status" value="1"/>
</dbReference>
<feature type="transmembrane region" description="Helical" evidence="1">
    <location>
        <begin position="91"/>
        <end position="112"/>
    </location>
</feature>
<dbReference type="RefSeq" id="WP_167591807.1">
    <property type="nucleotide sequence ID" value="NZ_SOZD01000005.1"/>
</dbReference>
<dbReference type="PANTHER" id="PTHR47121:SF2">
    <property type="entry name" value="THYLAKOID LUMENAL PROTEIN TL20.3, CHLOROPLASTIC"/>
    <property type="match status" value="1"/>
</dbReference>
<sequence>MAVRTGSSVAELVHECERGCGSPRMGANAHVTINGLVIARSDWDDIRVLKRDQVVVRAVPGKGMGNILRSLLQIALVVLAAAIVGPAGLGIAGTAIGTIVTGAIVIGGSFLLNSLFPPSQQKAQDEEKFYSISSRQNTSAKWQPIPLMHGKQRIAPKYASSPYTSFVGNDQYVTMLFVWGHGPLDVNDFKIRQTSLDLYDDVEIQHRAGYPDDEPQTLYPTEVVQEEPNIETSKDFGPHEVTGAANSVRDEIDFIAPGGIYEVVEGEYDEQNVDFDIYKRAAGSSDPWVFEQYVNLVGDDSKPIRKTVTIDKDAAVQQEYQIRRLTRDDDDTLHSLSVTLTAIRSFRAGDPPIEYDGPLAYTAIRIRGTKQLNGIITDLTGVATSRVKSWNGTEWVDDQPSRNNADHFRHILQGPGNKRPVPNSRIDLPTIEAWAEFCTSKGFTFDMYCDFKSSVRETLAACCAAGRAVPVFRDGRWSVAMEDEYQPVVQHFTPRNSRDFSWSQVYAEQPHALRVKFVNERKDWAEDEFLVYNDGYSRLNATLFEQVEFPGITNPEVIFKMARYRLAERKLRPATYKLTTDLEHLICTRGDRVHVSHDVIKKGLSSGRVVSVVNRAVTLDEPVTIQDSLNYGLRIRSNDGTSRVVNVVRTIGTSKTITIASGFTPPAVGELVMFGLRGQEAGTYRILAIQPGYELSADITLVDDAPGISIADTGPIIGDPVVQPPTPLDQLKPRNLRVVSQVITEGGAVSRIHRLYWTMPFGPDVASFEVSAVKTNKSILVTVDAGQLYADFSDLSAGDWTFAVRAKLTDGKWTPPAIRAETITSVSNPLGIVADLALATGGVTFTGTDAEFVWSHVFPGQERALYARNLVRVYDTATNTLLRETSTTEPRFVYTIAANRLDNAPFGRAASRAFRVEVAVVDVYGNLSPYLALAVSNPAPAAITPNVIQSYGNVTVTWTLPSEPDIQGAYLWASPTNGFDPLVTVPFYDGNANLSIVPVPIGEKRYIRIAAYDAFSRSGLAISQQIEVTSLNPDNVDLTPPAVPTGLTIISVLDTDGTALVTAGVDANTTDDDFASFEFELSIAGGNFVSYPGYRNTRQWRLAPGSAIAVQVLARDTHGNPSDYCIPKLHTVIRDLVAPAKPTWPDAGAVSTSSGAVWLDWDDNVETDFAKYEVYESDSATTPDAAAKPIAVVLASSFVRTGLPAETTKNYWVKAVDTSGNKSAFSARKVATTPVAFAVTAAAIDAAINQTAYANSIAAPKIATSAPGAATSGDPSYVSYNGRLYQKNAAGSAYVALNDASQIGGIIQAAQIAGIAASQVTGQLTNAQLAAIDAAKVSGQLTAAQIASVNAAAVAGQLTASQIASIAATQVTGQIVAAQIADAALTAAKFAASIRPVEIVSSLPSSANTVGRVVMLTSDGKLYRYTSAGWSSATAAGDISGQLSAAQIASLAASQVTGQLSDAQLGAISAAKVSGQLSDAQLASISATKLTGQIVATQIADATLTANKLAAGLKPVEIVSALPSSGNAPGRVAFLSSDNKLYRYTSSGWSAATAAPDISGQLAAAQIASLTASQITGQLSDGQLAAISAAKVSGQLTASQIASVNAAAVSGQLTNAQISDIAASKLTGTIASGQIADAAITAAKFASGLRPVEIVSSLPSSGNLEGRVVVMGGVLYRYTSGAWTKSVASSDISGQIAAAQIASVAASQVTGQLSAAQIASVAAAQVTGQIVATQITDGAVTTAKVAAGAITANEVAAGAIVAGKIAAAAVTTANLQAGAVTATELAAGAVVAGKIAAGAVTAGTIVAGSITGDRLAANTVTAAQIAANTITAAQIAAGAISATEIASNAITAKQLVITDFENLVPNGNFSQAGILADMFLASAGVAETTTAYQGGNAVFMPAQGGYAVQTRDYIPVIAGSAYYVEMAIKAATATVTANGQTMRLFWFDASKSPLTPNSTDPISNAPSTTSWALQTNKVTVPAAAAFCRIAVYNTQNSGGVILGRLGMRRANAASLILDGSLTANMILAGSITADRLAANSITAAQIAAATITGTQMAANAITAREIAAEAIVGGHIAAGVITGGKIAAQTISGNNLVANTITAAQIAANTITAAQIAAGTITSAQIAAGTILASNIAAGTITGDRIAANTIATRELAANAVTANEILAGTITGAKIAAQTIAASNLVANTITAAQIAAATITGTQMAANAITAREIAAEAIVGGHIAAGVITGGKIAAQTISGNNLVANTITAAQIAAGAVTATELAAGAVVAGKIAAGAVTAGTIVAGSITGDRLAANTVTAAQIAANTITAAQIAAGAISATEIASNAITAKQLVITDFENLVPNGNFSQAGILADMFLASAGVAETTTAYQGGNAVFMPAQGGYAVQTRDYIPVIAGSAYYVEMAIKAATATVTANGQTMRLFWFDASKSPLTPNSTDPISNAPSTTSWALQTNKVTVPAAAAFCRIAVYNTQNSGGVILGRLGMRRANAASLILDGSLTANMILAGSITADRLAANSITAAQIAAATITGTQMAANAITAREIAAEAIVGGHIAAGVITGGKIAAQTISGNNLVANTITAAQIAANTITAAQIAAGTITSAQIAAGTILASNIAAGTITGDRIAANTIGADRLIANSITASQIAAGAIGASQIAAGAITTAHLTIAEFSNLVGSDFTGGDLSGWTLASGAIYSYSAGDAAAAQGAHRLRGNGNIIGTSRFISVQPNDAYYLSTWVFDQAATTNARLYVQSTDSIGGNVQNTPIALNPSRSTWNKLSDTYIVPPGVSQIALMLVQANGTGSENSFWAKPVLRRAASAEVIVDGSISAAKLVANAAVITGTIQIADAIITDSKVANLSAAKLIAGTALANTITVSGDTLGTIQSRAADPAAQINVALTKVDPGKILVSGGSTQTLAGMASAITMGGDFTLINGGAISANTIDTNKLRIGNRNVSLDGIVFEHNSPSANSVSWSGGGSISYINNSGVSVSTAISAGNAPWTSGTLYLYWTQGASTISATTSISTANGPNNVVLASYRGGTLLRSVGQAVIDGSLLKINSVDTAQLKADSVTAAVVAAGAITATHLAANSVTAVSIQSGAVTADKINVANLAALNITVVNADIANLTIGGEKLQNGAVSDVYLDISAVTTAGISAITTLCTRTLSLQPYERLVINGNALFSATAGYNPDFAYIGDVEIVVAGTVITTVPLVGIVIENFGTMQGSPSASFTNGAAAQSVTIVLRVNMGSGGSAKQMNKNLNKLQNPPNVLAGAITTIRAKK</sequence>
<keyword evidence="1" id="KW-0812">Transmembrane</keyword>
<dbReference type="PROSITE" id="PS50853">
    <property type="entry name" value="FN3"/>
    <property type="match status" value="1"/>
</dbReference>
<gene>
    <name evidence="3" type="ORF">E3C22_16725</name>
</gene>
<organism evidence="3 4">
    <name type="scientific">Jiella endophytica</name>
    <dbReference type="NCBI Taxonomy" id="2558362"/>
    <lineage>
        <taxon>Bacteria</taxon>
        <taxon>Pseudomonadati</taxon>
        <taxon>Pseudomonadota</taxon>
        <taxon>Alphaproteobacteria</taxon>
        <taxon>Hyphomicrobiales</taxon>
        <taxon>Aurantimonadaceae</taxon>
        <taxon>Jiella</taxon>
    </lineage>
</organism>
<dbReference type="InterPro" id="IPR013783">
    <property type="entry name" value="Ig-like_fold"/>
</dbReference>
<protein>
    <recommendedName>
        <fullName evidence="2">Fibronectin type-III domain-containing protein</fullName>
    </recommendedName>
</protein>
<keyword evidence="1" id="KW-0472">Membrane</keyword>
<evidence type="ECO:0000313" key="3">
    <source>
        <dbReference type="EMBL" id="TFF20552.1"/>
    </source>
</evidence>
<keyword evidence="1" id="KW-1133">Transmembrane helix</keyword>
<proteinExistence type="predicted"/>
<evidence type="ECO:0000256" key="1">
    <source>
        <dbReference type="SAM" id="Phobius"/>
    </source>
</evidence>
<feature type="domain" description="Fibronectin type-III" evidence="2">
    <location>
        <begin position="1138"/>
        <end position="1236"/>
    </location>
</feature>
<dbReference type="Proteomes" id="UP000298179">
    <property type="component" value="Unassembled WGS sequence"/>
</dbReference>
<accession>A0A4Y8RE30</accession>
<evidence type="ECO:0000259" key="2">
    <source>
        <dbReference type="PROSITE" id="PS50853"/>
    </source>
</evidence>
<dbReference type="PANTHER" id="PTHR47121">
    <property type="entry name" value="THYLAKOID LUMENAL PROTEIN TL20.3, CHLOROPLASTIC"/>
    <property type="match status" value="1"/>
</dbReference>
<dbReference type="InterPro" id="IPR003961">
    <property type="entry name" value="FN3_dom"/>
</dbReference>